<dbReference type="GO" id="GO:0016787">
    <property type="term" value="F:hydrolase activity"/>
    <property type="evidence" value="ECO:0007669"/>
    <property type="project" value="UniProtKB-KW"/>
</dbReference>
<dbReference type="InterPro" id="IPR029058">
    <property type="entry name" value="AB_hydrolase_fold"/>
</dbReference>
<sequence>MASLFLKSRKIHRLLILRLLLLLPLLTLSGCEGLLFFPQQQMLRTPADVGLRYQDVVIPSSDGAQIHAWWLPAIGKAEATVLFAHGNAENISTHLASVYWLPAQNVNVLLIDYRGYGQSSGVPSIAGAQDDIVAGLRWLSELKPLEGEAPVIVLGQSIGASLAGVAVARVKSEFSCLAGVVLDAGFTGYADIAKKVAAESWLTWLFQYPAYWAMPDGDDLVDEIANLAPLPLLLIHGERDAIVPYAHAGRLLAAAREPKRLVSYDGGHIDTFAMAENRKVVLAFIRDASEAWRASRM</sequence>
<evidence type="ECO:0000259" key="1">
    <source>
        <dbReference type="Pfam" id="PF12146"/>
    </source>
</evidence>
<gene>
    <name evidence="2" type="ORF">C0068_02825</name>
</gene>
<feature type="domain" description="Serine aminopeptidase S33" evidence="1">
    <location>
        <begin position="76"/>
        <end position="193"/>
    </location>
</feature>
<comment type="caution">
    <text evidence="2">The sequence shown here is derived from an EMBL/GenBank/DDBJ whole genome shotgun (WGS) entry which is preliminary data.</text>
</comment>
<keyword evidence="2" id="KW-0378">Hydrolase</keyword>
<dbReference type="Gene3D" id="3.40.50.1820">
    <property type="entry name" value="alpha/beta hydrolase"/>
    <property type="match status" value="1"/>
</dbReference>
<proteinExistence type="predicted"/>
<dbReference type="SUPFAM" id="SSF53474">
    <property type="entry name" value="alpha/beta-Hydrolases"/>
    <property type="match status" value="1"/>
</dbReference>
<organism evidence="2 3">
    <name type="scientific">Zhongshania marina</name>
    <dbReference type="NCBI Taxonomy" id="2304603"/>
    <lineage>
        <taxon>Bacteria</taxon>
        <taxon>Pseudomonadati</taxon>
        <taxon>Pseudomonadota</taxon>
        <taxon>Gammaproteobacteria</taxon>
        <taxon>Cellvibrionales</taxon>
        <taxon>Spongiibacteraceae</taxon>
        <taxon>Zhongshania</taxon>
    </lineage>
</organism>
<dbReference type="Pfam" id="PF12146">
    <property type="entry name" value="Hydrolase_4"/>
    <property type="match status" value="1"/>
</dbReference>
<dbReference type="OrthoDB" id="9798884at2"/>
<dbReference type="Proteomes" id="UP000237222">
    <property type="component" value="Unassembled WGS sequence"/>
</dbReference>
<dbReference type="InterPro" id="IPR022742">
    <property type="entry name" value="Hydrolase_4"/>
</dbReference>
<reference evidence="2 3" key="1">
    <citation type="submission" date="2018-01" db="EMBL/GenBank/DDBJ databases">
        <authorList>
            <person name="Yu X.-D."/>
        </authorList>
    </citation>
    <scope>NUCLEOTIDE SEQUENCE [LARGE SCALE GENOMIC DNA]</scope>
    <source>
        <strain evidence="2 3">ZX-21</strain>
    </source>
</reference>
<accession>A0A2S4HJR5</accession>
<dbReference type="PANTHER" id="PTHR12277:SF81">
    <property type="entry name" value="PROTEIN ABHD13"/>
    <property type="match status" value="1"/>
</dbReference>
<dbReference type="PANTHER" id="PTHR12277">
    <property type="entry name" value="ALPHA/BETA HYDROLASE DOMAIN-CONTAINING PROTEIN"/>
    <property type="match status" value="1"/>
</dbReference>
<evidence type="ECO:0000313" key="3">
    <source>
        <dbReference type="Proteomes" id="UP000237222"/>
    </source>
</evidence>
<dbReference type="PROSITE" id="PS51257">
    <property type="entry name" value="PROKAR_LIPOPROTEIN"/>
    <property type="match status" value="1"/>
</dbReference>
<dbReference type="EMBL" id="PQGG01000007">
    <property type="protein sequence ID" value="POP54218.1"/>
    <property type="molecule type" value="Genomic_DNA"/>
</dbReference>
<protein>
    <submittedName>
        <fullName evidence="2">Alpha/beta hydrolase</fullName>
    </submittedName>
</protein>
<dbReference type="AlphaFoldDB" id="A0A2S4HJR5"/>
<name>A0A2S4HJR5_9GAMM</name>
<evidence type="ECO:0000313" key="2">
    <source>
        <dbReference type="EMBL" id="POP54218.1"/>
    </source>
</evidence>